<gene>
    <name evidence="1" type="ORF">GLIP_2445</name>
</gene>
<proteinExistence type="predicted"/>
<dbReference type="EMBL" id="BAEN01000046">
    <property type="protein sequence ID" value="GAC15071.1"/>
    <property type="molecule type" value="Genomic_DNA"/>
</dbReference>
<comment type="caution">
    <text evidence="1">The sequence shown here is derived from an EMBL/GenBank/DDBJ whole genome shotgun (WGS) entry which is preliminary data.</text>
</comment>
<organism evidence="1 2">
    <name type="scientific">Aliiglaciecola lipolytica E3</name>
    <dbReference type="NCBI Taxonomy" id="1127673"/>
    <lineage>
        <taxon>Bacteria</taxon>
        <taxon>Pseudomonadati</taxon>
        <taxon>Pseudomonadota</taxon>
        <taxon>Gammaproteobacteria</taxon>
        <taxon>Alteromonadales</taxon>
        <taxon>Alteromonadaceae</taxon>
        <taxon>Aliiglaciecola</taxon>
    </lineage>
</organism>
<reference evidence="1 2" key="1">
    <citation type="journal article" date="2017" name="Antonie Van Leeuwenhoek">
        <title>Rhizobium rhizosphaerae sp. nov., a novel species isolated from rice rhizosphere.</title>
        <authorList>
            <person name="Zhao J.J."/>
            <person name="Zhang J."/>
            <person name="Zhang R.J."/>
            <person name="Zhang C.W."/>
            <person name="Yin H.Q."/>
            <person name="Zhang X.X."/>
        </authorList>
    </citation>
    <scope>NUCLEOTIDE SEQUENCE [LARGE SCALE GENOMIC DNA]</scope>
    <source>
        <strain evidence="1 2">E3</strain>
    </source>
</reference>
<sequence>MVSFVLCRFKVAFLSLVEGTSRLSNFYEFLAKRPDKIPTLEVEIN</sequence>
<dbReference type="STRING" id="1127673.GLIP_2445"/>
<dbReference type="AlphaFoldDB" id="K6XTR0"/>
<accession>K6XTR0</accession>
<name>K6XTR0_9ALTE</name>
<evidence type="ECO:0000313" key="1">
    <source>
        <dbReference type="EMBL" id="GAC15071.1"/>
    </source>
</evidence>
<protein>
    <submittedName>
        <fullName evidence="1">Uncharacterized protein</fullName>
    </submittedName>
</protein>
<dbReference type="Proteomes" id="UP000006334">
    <property type="component" value="Unassembled WGS sequence"/>
</dbReference>
<keyword evidence="2" id="KW-1185">Reference proteome</keyword>
<evidence type="ECO:0000313" key="2">
    <source>
        <dbReference type="Proteomes" id="UP000006334"/>
    </source>
</evidence>